<dbReference type="EMBL" id="CAFBMT010000060">
    <property type="protein sequence ID" value="CAB4961897.1"/>
    <property type="molecule type" value="Genomic_DNA"/>
</dbReference>
<accession>A0A6J7L1N2</accession>
<organism evidence="1">
    <name type="scientific">freshwater metagenome</name>
    <dbReference type="NCBI Taxonomy" id="449393"/>
    <lineage>
        <taxon>unclassified sequences</taxon>
        <taxon>metagenomes</taxon>
        <taxon>ecological metagenomes</taxon>
    </lineage>
</organism>
<dbReference type="AlphaFoldDB" id="A0A6J7L1N2"/>
<reference evidence="1" key="1">
    <citation type="submission" date="2020-05" db="EMBL/GenBank/DDBJ databases">
        <authorList>
            <person name="Chiriac C."/>
            <person name="Salcher M."/>
            <person name="Ghai R."/>
            <person name="Kavagutti S V."/>
        </authorList>
    </citation>
    <scope>NUCLEOTIDE SEQUENCE</scope>
</reference>
<name>A0A6J7L1N2_9ZZZZ</name>
<evidence type="ECO:0000313" key="1">
    <source>
        <dbReference type="EMBL" id="CAB4961897.1"/>
    </source>
</evidence>
<protein>
    <submittedName>
        <fullName evidence="1">Unannotated protein</fullName>
    </submittedName>
</protein>
<proteinExistence type="predicted"/>
<sequence>MEPLQIQLLRRWDPFAMPGDEEAPDPWNQQVIAYREMFDLFERTMPALLNHLEWLHAEPEH</sequence>
<gene>
    <name evidence="1" type="ORF">UFOPK3651_03569</name>
</gene>